<feature type="region of interest" description="Disordered" evidence="1">
    <location>
        <begin position="190"/>
        <end position="213"/>
    </location>
</feature>
<dbReference type="InterPro" id="IPR015330">
    <property type="entry name" value="DNA_primase/pol_bifunc_N"/>
</dbReference>
<evidence type="ECO:0000259" key="2">
    <source>
        <dbReference type="Pfam" id="PF09250"/>
    </source>
</evidence>
<gene>
    <name evidence="3" type="ORF">ACH4GP_22420</name>
</gene>
<dbReference type="EMBL" id="JBIRGH010000014">
    <property type="protein sequence ID" value="MFH8587118.1"/>
    <property type="molecule type" value="Genomic_DNA"/>
</dbReference>
<protein>
    <submittedName>
        <fullName evidence="3">Bifunctional DNA primase/polymerase</fullName>
    </submittedName>
</protein>
<dbReference type="RefSeq" id="WP_367431439.1">
    <property type="nucleotide sequence ID" value="NZ_CP108413.1"/>
</dbReference>
<keyword evidence="4" id="KW-1185">Reference proteome</keyword>
<proteinExistence type="predicted"/>
<dbReference type="Pfam" id="PF09250">
    <property type="entry name" value="Prim-Pol"/>
    <property type="match status" value="1"/>
</dbReference>
<evidence type="ECO:0000313" key="4">
    <source>
        <dbReference type="Proteomes" id="UP001610990"/>
    </source>
</evidence>
<accession>A0ABW7RIX2</accession>
<evidence type="ECO:0000256" key="1">
    <source>
        <dbReference type="SAM" id="MobiDB-lite"/>
    </source>
</evidence>
<name>A0ABW7RIX2_9ACTN</name>
<feature type="domain" description="DNA primase/polymerase bifunctional N-terminal" evidence="2">
    <location>
        <begin position="25"/>
        <end position="134"/>
    </location>
</feature>
<organism evidence="3 4">
    <name type="scientific">Streptomyces celluloflavus</name>
    <dbReference type="NCBI Taxonomy" id="58344"/>
    <lineage>
        <taxon>Bacteria</taxon>
        <taxon>Bacillati</taxon>
        <taxon>Actinomycetota</taxon>
        <taxon>Actinomycetes</taxon>
        <taxon>Kitasatosporales</taxon>
        <taxon>Streptomycetaceae</taxon>
        <taxon>Streptomyces</taxon>
    </lineage>
</organism>
<dbReference type="Proteomes" id="UP001610990">
    <property type="component" value="Unassembled WGS sequence"/>
</dbReference>
<comment type="caution">
    <text evidence="3">The sequence shown here is derived from an EMBL/GenBank/DDBJ whole genome shotgun (WGS) entry which is preliminary data.</text>
</comment>
<evidence type="ECO:0000313" key="3">
    <source>
        <dbReference type="EMBL" id="MFH8587118.1"/>
    </source>
</evidence>
<sequence>MSDWLPDTPRTLAFPTASYVTLAGADWLASASPYPRSVHALWAARPAAPSVLPCGTAFDVINAPALFGRRMVDRLWSAGPGSGPVAAHRGRILLFAAPGTAQRLPALLAWEEWAAAVPPLLCHGSGDAVTVPPLYPRGAADGADQGAADAPAGSRWLVAPDVRIPWLPGPDILLWACVRAARAAAATGHEAGAGAEAGPDSTPQRPVSALSAR</sequence>
<reference evidence="3 4" key="1">
    <citation type="submission" date="2024-10" db="EMBL/GenBank/DDBJ databases">
        <title>The Natural Products Discovery Center: Release of the First 8490 Sequenced Strains for Exploring Actinobacteria Biosynthetic Diversity.</title>
        <authorList>
            <person name="Kalkreuter E."/>
            <person name="Kautsar S.A."/>
            <person name="Yang D."/>
            <person name="Bader C.D."/>
            <person name="Teijaro C.N."/>
            <person name="Fluegel L."/>
            <person name="Davis C.M."/>
            <person name="Simpson J.R."/>
            <person name="Lauterbach L."/>
            <person name="Steele A.D."/>
            <person name="Gui C."/>
            <person name="Meng S."/>
            <person name="Li G."/>
            <person name="Viehrig K."/>
            <person name="Ye F."/>
            <person name="Su P."/>
            <person name="Kiefer A.F."/>
            <person name="Nichols A."/>
            <person name="Cepeda A.J."/>
            <person name="Yan W."/>
            <person name="Fan B."/>
            <person name="Jiang Y."/>
            <person name="Adhikari A."/>
            <person name="Zheng C.-J."/>
            <person name="Schuster L."/>
            <person name="Cowan T.M."/>
            <person name="Smanski M.J."/>
            <person name="Chevrette M.G."/>
            <person name="De Carvalho L.P.S."/>
            <person name="Shen B."/>
        </authorList>
    </citation>
    <scope>NUCLEOTIDE SEQUENCE [LARGE SCALE GENOMIC DNA]</scope>
    <source>
        <strain evidence="3 4">NPDC018013</strain>
    </source>
</reference>